<reference evidence="5 6" key="1">
    <citation type="submission" date="2022-05" db="EMBL/GenBank/DDBJ databases">
        <title>Genome Resource of Streptomyces lavenduligriseus GA1-1, a Strain with Broad-Spectrum Antifungal Activity against Phytopathogenic Fungi.</title>
        <authorList>
            <person name="Qi D."/>
        </authorList>
    </citation>
    <scope>NUCLEOTIDE SEQUENCE [LARGE SCALE GENOMIC DNA]</scope>
    <source>
        <strain evidence="5 6">GA1-1</strain>
    </source>
</reference>
<dbReference type="Gene3D" id="1.10.10.10">
    <property type="entry name" value="Winged helix-like DNA-binding domain superfamily/Winged helix DNA-binding domain"/>
    <property type="match status" value="1"/>
</dbReference>
<dbReference type="InterPro" id="IPR036390">
    <property type="entry name" value="WH_DNA-bd_sf"/>
</dbReference>
<evidence type="ECO:0000313" key="5">
    <source>
        <dbReference type="EMBL" id="MCL3999203.1"/>
    </source>
</evidence>
<dbReference type="Gene3D" id="3.40.1410.10">
    <property type="entry name" value="Chorismate lyase-like"/>
    <property type="match status" value="1"/>
</dbReference>
<accession>A0ABT0P6H6</accession>
<dbReference type="InterPro" id="IPR000524">
    <property type="entry name" value="Tscrpt_reg_HTH_GntR"/>
</dbReference>
<sequence>MSQIMHADADHVKERVADHVTKQLWLVRQDVGMTSHHPHERAAAALRADITAGTFAAGEALPGQRELAEKYGVAQNTVGQALRLLEAEGLVEMAPRRRTRVLQPFPRVEVQVSGVGHLWPVDSESLGHTDLHAGARVVNQQAAEALLLPPGARLFERQAVLLHTGTPWAWQTLFTATELNPDSGDHAVTVAPFVTGGARQECGHSSRWSARPATAEENRLLRGHSLTVLEIRRVGYVKERPNTYLLTVVRAD</sequence>
<evidence type="ECO:0000313" key="6">
    <source>
        <dbReference type="Proteomes" id="UP001202052"/>
    </source>
</evidence>
<dbReference type="SUPFAM" id="SSF46785">
    <property type="entry name" value="Winged helix' DNA-binding domain"/>
    <property type="match status" value="1"/>
</dbReference>
<dbReference type="EMBL" id="JAMCCK010000189">
    <property type="protein sequence ID" value="MCL3999203.1"/>
    <property type="molecule type" value="Genomic_DNA"/>
</dbReference>
<keyword evidence="2" id="KW-0238">DNA-binding</keyword>
<evidence type="ECO:0000256" key="1">
    <source>
        <dbReference type="ARBA" id="ARBA00023015"/>
    </source>
</evidence>
<evidence type="ECO:0000259" key="4">
    <source>
        <dbReference type="PROSITE" id="PS50949"/>
    </source>
</evidence>
<protein>
    <submittedName>
        <fullName evidence="5">GntR family transcriptional regulator</fullName>
    </submittedName>
</protein>
<dbReference type="SMART" id="SM00345">
    <property type="entry name" value="HTH_GNTR"/>
    <property type="match status" value="1"/>
</dbReference>
<dbReference type="SUPFAM" id="SSF64288">
    <property type="entry name" value="Chorismate lyase-like"/>
    <property type="match status" value="1"/>
</dbReference>
<dbReference type="InterPro" id="IPR028978">
    <property type="entry name" value="Chorismate_lyase_/UTRA_dom_sf"/>
</dbReference>
<dbReference type="Pfam" id="PF00392">
    <property type="entry name" value="GntR"/>
    <property type="match status" value="1"/>
</dbReference>
<gene>
    <name evidence="5" type="ORF">M4438_37925</name>
</gene>
<dbReference type="PRINTS" id="PR00035">
    <property type="entry name" value="HTHGNTR"/>
</dbReference>
<dbReference type="InterPro" id="IPR036388">
    <property type="entry name" value="WH-like_DNA-bd_sf"/>
</dbReference>
<keyword evidence="3" id="KW-0804">Transcription</keyword>
<evidence type="ECO:0000256" key="3">
    <source>
        <dbReference type="ARBA" id="ARBA00023163"/>
    </source>
</evidence>
<dbReference type="PANTHER" id="PTHR44846">
    <property type="entry name" value="MANNOSYL-D-GLYCERATE TRANSPORT/METABOLISM SYSTEM REPRESSOR MNGR-RELATED"/>
    <property type="match status" value="1"/>
</dbReference>
<dbReference type="PROSITE" id="PS50949">
    <property type="entry name" value="HTH_GNTR"/>
    <property type="match status" value="1"/>
</dbReference>
<comment type="caution">
    <text evidence="5">The sequence shown here is derived from an EMBL/GenBank/DDBJ whole genome shotgun (WGS) entry which is preliminary data.</text>
</comment>
<dbReference type="Proteomes" id="UP001202052">
    <property type="component" value="Unassembled WGS sequence"/>
</dbReference>
<keyword evidence="6" id="KW-1185">Reference proteome</keyword>
<dbReference type="PANTHER" id="PTHR44846:SF1">
    <property type="entry name" value="MANNOSYL-D-GLYCERATE TRANSPORT_METABOLISM SYSTEM REPRESSOR MNGR-RELATED"/>
    <property type="match status" value="1"/>
</dbReference>
<evidence type="ECO:0000256" key="2">
    <source>
        <dbReference type="ARBA" id="ARBA00023125"/>
    </source>
</evidence>
<dbReference type="InterPro" id="IPR050679">
    <property type="entry name" value="Bact_HTH_transcr_reg"/>
</dbReference>
<organism evidence="5 6">
    <name type="scientific">Streptomyces lavenduligriseus</name>
    <dbReference type="NCBI Taxonomy" id="67315"/>
    <lineage>
        <taxon>Bacteria</taxon>
        <taxon>Bacillati</taxon>
        <taxon>Actinomycetota</taxon>
        <taxon>Actinomycetes</taxon>
        <taxon>Kitasatosporales</taxon>
        <taxon>Streptomycetaceae</taxon>
        <taxon>Streptomyces</taxon>
    </lineage>
</organism>
<dbReference type="CDD" id="cd07377">
    <property type="entry name" value="WHTH_GntR"/>
    <property type="match status" value="1"/>
</dbReference>
<dbReference type="RefSeq" id="WP_249493709.1">
    <property type="nucleotide sequence ID" value="NZ_JAMCCK010000189.1"/>
</dbReference>
<proteinExistence type="predicted"/>
<keyword evidence="1" id="KW-0805">Transcription regulation</keyword>
<name>A0ABT0P6H6_9ACTN</name>
<feature type="domain" description="HTH gntR-type" evidence="4">
    <location>
        <begin position="36"/>
        <end position="104"/>
    </location>
</feature>
<feature type="non-terminal residue" evidence="5">
    <location>
        <position position="252"/>
    </location>
</feature>